<evidence type="ECO:0000313" key="3">
    <source>
        <dbReference type="Proteomes" id="UP000023152"/>
    </source>
</evidence>
<reference evidence="2 3" key="1">
    <citation type="journal article" date="2013" name="Curr. Biol.">
        <title>The Genome of the Foraminiferan Reticulomyxa filosa.</title>
        <authorList>
            <person name="Glockner G."/>
            <person name="Hulsmann N."/>
            <person name="Schleicher M."/>
            <person name="Noegel A.A."/>
            <person name="Eichinger L."/>
            <person name="Gallinger C."/>
            <person name="Pawlowski J."/>
            <person name="Sierra R."/>
            <person name="Euteneuer U."/>
            <person name="Pillet L."/>
            <person name="Moustafa A."/>
            <person name="Platzer M."/>
            <person name="Groth M."/>
            <person name="Szafranski K."/>
            <person name="Schliwa M."/>
        </authorList>
    </citation>
    <scope>NUCLEOTIDE SEQUENCE [LARGE SCALE GENOMIC DNA]</scope>
</reference>
<proteinExistence type="predicted"/>
<dbReference type="AlphaFoldDB" id="X6M357"/>
<comment type="caution">
    <text evidence="2">The sequence shown here is derived from an EMBL/GenBank/DDBJ whole genome shotgun (WGS) entry which is preliminary data.</text>
</comment>
<keyword evidence="3" id="KW-1185">Reference proteome</keyword>
<evidence type="ECO:0008006" key="4">
    <source>
        <dbReference type="Google" id="ProtNLM"/>
    </source>
</evidence>
<sequence length="492" mass="55645">MKEFELTCDFAIGLDNFFTFCFLSTEFEEQFLTFQLENVPLDEVLSRRPSSQHVTVTQWIYDANQPIPISEAGKNKAKGVHTRMKFYKIRDPTQETTKTSDMNSLTQVTETQVSIYLTKKKKKLKRREDEQMKSFSGSSIGNNGGKNSKCKTIKDELKSDTVICVHSLVLPQSSLTLEPVFRIEATWTLFVEDKKGMKRDGGNGPPSKGGAAFIGSHNKPGSQTTVKLNIKVECMKKSWGMESIVEKILMDQARHMYQGWLNFATHWILSRTKTGGTEYHLHDSFVLKEDESFVVVEKTTNVNVSSGLNKRTTTTVLHSQNTVVTSANTTVLLGTNMDGNQEQTAAGQTEDVNSNRNNTLPDIRVDTALINSSDITTSTVDTLSSLLISTTLGNDSRSTRGLNKPRVSLFMKCQRFKMEHGHAHLIHRIFKKKKKKTDTIKCGVIWLFSLFLESSKSYKFVITSSKEANEFLKMELTCIRFKLCYYFLSETK</sequence>
<organism evidence="2 3">
    <name type="scientific">Reticulomyxa filosa</name>
    <dbReference type="NCBI Taxonomy" id="46433"/>
    <lineage>
        <taxon>Eukaryota</taxon>
        <taxon>Sar</taxon>
        <taxon>Rhizaria</taxon>
        <taxon>Retaria</taxon>
        <taxon>Foraminifera</taxon>
        <taxon>Monothalamids</taxon>
        <taxon>Reticulomyxidae</taxon>
        <taxon>Reticulomyxa</taxon>
    </lineage>
</organism>
<dbReference type="Proteomes" id="UP000023152">
    <property type="component" value="Unassembled WGS sequence"/>
</dbReference>
<evidence type="ECO:0000313" key="2">
    <source>
        <dbReference type="EMBL" id="ETO08086.1"/>
    </source>
</evidence>
<gene>
    <name evidence="2" type="ORF">RFI_29300</name>
</gene>
<evidence type="ECO:0000256" key="1">
    <source>
        <dbReference type="SAM" id="MobiDB-lite"/>
    </source>
</evidence>
<feature type="region of interest" description="Disordered" evidence="1">
    <location>
        <begin position="197"/>
        <end position="222"/>
    </location>
</feature>
<dbReference type="EMBL" id="ASPP01025363">
    <property type="protein sequence ID" value="ETO08086.1"/>
    <property type="molecule type" value="Genomic_DNA"/>
</dbReference>
<protein>
    <recommendedName>
        <fullName evidence="4">VASt domain-containing protein</fullName>
    </recommendedName>
</protein>
<name>X6M357_RETFI</name>
<accession>X6M357</accession>
<feature type="compositionally biased region" description="Low complexity" evidence="1">
    <location>
        <begin position="133"/>
        <end position="147"/>
    </location>
</feature>
<feature type="region of interest" description="Disordered" evidence="1">
    <location>
        <begin position="124"/>
        <end position="147"/>
    </location>
</feature>